<feature type="region of interest" description="Disordered" evidence="1">
    <location>
        <begin position="264"/>
        <end position="293"/>
    </location>
</feature>
<organism evidence="4 5">
    <name type="scientific">Setaria digitata</name>
    <dbReference type="NCBI Taxonomy" id="48799"/>
    <lineage>
        <taxon>Eukaryota</taxon>
        <taxon>Metazoa</taxon>
        <taxon>Ecdysozoa</taxon>
        <taxon>Nematoda</taxon>
        <taxon>Chromadorea</taxon>
        <taxon>Rhabditida</taxon>
        <taxon>Spirurina</taxon>
        <taxon>Spiruromorpha</taxon>
        <taxon>Filarioidea</taxon>
        <taxon>Setariidae</taxon>
        <taxon>Setaria</taxon>
    </lineage>
</organism>
<dbReference type="Gene3D" id="3.10.310.50">
    <property type="match status" value="1"/>
</dbReference>
<keyword evidence="2" id="KW-0472">Membrane</keyword>
<keyword evidence="3" id="KW-0732">Signal</keyword>
<feature type="chain" id="PRO_5038010942" evidence="3">
    <location>
        <begin position="24"/>
        <end position="416"/>
    </location>
</feature>
<sequence>MGSSSIGLLRLISLFLILFKCNCLEWDASNIPNPTAGDYKRCHMRTTSNLCDPDEVLTDSQRYRLNHELHQLEARTRQDHAPDFCQKKGITAAMAIVKHIRGNSEEAVKEMANQILRKWSLDNQCQKSVVFVVATEDRRFWVARDPRVPVYAQEFTQIFSAQKQLFQQANYPQALGNIIQQTWEKAISKQGGAEVSGGGSTDDTGEFDPFVRPTPRKPDDDKKRGLLPLVPFWFWIVFVLIIVPVLCCCCCCLFYCCCCRKGHGTSSSPRRQGHSDIEGDGRGLIGEGGDGGRAGRFTGGRGGGFNNLLGGLGGIGLGHLAGQLLRGGDKRRNVPSAPGYHDGNAYPAARFQPGGGRGGSSHGTTTGGKGLYPTVAVRDEGGGGGCLKAIAAVIELHESKYQQESISYTEVTRFPW</sequence>
<keyword evidence="2" id="KW-0812">Transmembrane</keyword>
<dbReference type="WBParaSite" id="sdigi.contig374.g7846.t1">
    <property type="protein sequence ID" value="sdigi.contig374.g7846.t1"/>
    <property type="gene ID" value="sdigi.contig374.g7846"/>
</dbReference>
<name>A0A915PRU2_9BILA</name>
<feature type="region of interest" description="Disordered" evidence="1">
    <location>
        <begin position="332"/>
        <end position="369"/>
    </location>
</feature>
<feature type="transmembrane region" description="Helical" evidence="2">
    <location>
        <begin position="232"/>
        <end position="257"/>
    </location>
</feature>
<accession>A0A915PRU2</accession>
<dbReference type="Proteomes" id="UP000887581">
    <property type="component" value="Unplaced"/>
</dbReference>
<evidence type="ECO:0000313" key="4">
    <source>
        <dbReference type="Proteomes" id="UP000887581"/>
    </source>
</evidence>
<dbReference type="GO" id="GO:0005892">
    <property type="term" value="C:acetylcholine-gated channel complex"/>
    <property type="evidence" value="ECO:0007669"/>
    <property type="project" value="InterPro"/>
</dbReference>
<feature type="compositionally biased region" description="Gly residues" evidence="1">
    <location>
        <begin position="353"/>
        <end position="369"/>
    </location>
</feature>
<keyword evidence="4" id="KW-1185">Reference proteome</keyword>
<feature type="compositionally biased region" description="Gly residues" evidence="1">
    <location>
        <begin position="282"/>
        <end position="293"/>
    </location>
</feature>
<protein>
    <submittedName>
        <fullName evidence="5">TPM domain-containing protein</fullName>
    </submittedName>
</protein>
<evidence type="ECO:0000256" key="3">
    <source>
        <dbReference type="SAM" id="SignalP"/>
    </source>
</evidence>
<evidence type="ECO:0000313" key="5">
    <source>
        <dbReference type="WBParaSite" id="sdigi.contig374.g7846.t1"/>
    </source>
</evidence>
<keyword evidence="2" id="KW-1133">Transmembrane helix</keyword>
<dbReference type="Pfam" id="PF17175">
    <property type="entry name" value="MOLO1"/>
    <property type="match status" value="1"/>
</dbReference>
<dbReference type="PANTHER" id="PTHR33748:SF6">
    <property type="entry name" value="TPM_PHOSPHATASE DOMAIN-CONTAINING PROTEIN"/>
    <property type="match status" value="1"/>
</dbReference>
<reference evidence="5" key="1">
    <citation type="submission" date="2022-11" db="UniProtKB">
        <authorList>
            <consortium name="WormBaseParasite"/>
        </authorList>
    </citation>
    <scope>IDENTIFICATION</scope>
</reference>
<feature type="region of interest" description="Disordered" evidence="1">
    <location>
        <begin position="190"/>
        <end position="220"/>
    </location>
</feature>
<evidence type="ECO:0000256" key="1">
    <source>
        <dbReference type="SAM" id="MobiDB-lite"/>
    </source>
</evidence>
<dbReference type="InterPro" id="IPR033438">
    <property type="entry name" value="MOLO1"/>
</dbReference>
<proteinExistence type="predicted"/>
<dbReference type="AlphaFoldDB" id="A0A915PRU2"/>
<dbReference type="PANTHER" id="PTHR33748">
    <property type="entry name" value="PROTEIN CBG04600"/>
    <property type="match status" value="1"/>
</dbReference>
<feature type="signal peptide" evidence="3">
    <location>
        <begin position="1"/>
        <end position="23"/>
    </location>
</feature>
<evidence type="ECO:0000256" key="2">
    <source>
        <dbReference type="SAM" id="Phobius"/>
    </source>
</evidence>